<protein>
    <recommendedName>
        <fullName evidence="5">Zn(2)-C6 fungal-type domain-containing protein</fullName>
    </recommendedName>
</protein>
<accession>A0AAE0PDG0</accession>
<evidence type="ECO:0000256" key="1">
    <source>
        <dbReference type="ARBA" id="ARBA00023242"/>
    </source>
</evidence>
<evidence type="ECO:0008006" key="5">
    <source>
        <dbReference type="Google" id="ProtNLM"/>
    </source>
</evidence>
<evidence type="ECO:0000313" key="3">
    <source>
        <dbReference type="EMBL" id="KAK3397850.1"/>
    </source>
</evidence>
<feature type="compositionally biased region" description="Basic and acidic residues" evidence="2">
    <location>
        <begin position="88"/>
        <end position="110"/>
    </location>
</feature>
<keyword evidence="1" id="KW-0539">Nucleus</keyword>
<organism evidence="3 4">
    <name type="scientific">Sordaria brevicollis</name>
    <dbReference type="NCBI Taxonomy" id="83679"/>
    <lineage>
        <taxon>Eukaryota</taxon>
        <taxon>Fungi</taxon>
        <taxon>Dikarya</taxon>
        <taxon>Ascomycota</taxon>
        <taxon>Pezizomycotina</taxon>
        <taxon>Sordariomycetes</taxon>
        <taxon>Sordariomycetidae</taxon>
        <taxon>Sordariales</taxon>
        <taxon>Sordariaceae</taxon>
        <taxon>Sordaria</taxon>
    </lineage>
</organism>
<feature type="compositionally biased region" description="Low complexity" evidence="2">
    <location>
        <begin position="41"/>
        <end position="52"/>
    </location>
</feature>
<sequence length="652" mass="71742">MSTPTASENPTMESMQTISTPLDAPPENHVHHLIQEGQEAQTQHSQQPSGEQQQKELHEEKHEEGAEEQLQSQERQEERQNEALGGQHQEHQQEQRPDLHDEQQQERQPEDTGPVGLHVPTATNGMAENHGHSPRARKDTNSSISTIASAATAATSCSVMSSPALTPTTAVPTQNIFSLKDGIAPSSSSRNRRRTGPLAPEARGRAALIRKQGSCANCKRKKIGCDARHHGMTWEELAQKFPNSAETQQLETIVPPTPRNLHTQESRKLNLSTPSPEFMDIDSSPTQQQIRSSFSESRVRTPLPSKPRQDRASTISFPQLNGSMSNGGILSSNSHGATVRTSEGFTRDRYRRVSALLLRWQDDEDPALISSMDEFSEVLGEYYDCSCVTKTIPTANQNQNISIWVLAEILQFLKTDTQDELKILYWSSNTYLDEDRQMTLASSRNSEAQPASCVRWSAIQGLLDHASPDTVVIMDAAYYPNQYRFMKTTNRSLELLAASTQASPERGVFTRALSDQLRTRARLKLLGGISIADLHARVTTSPLLTQGARFQEPLGSDVGGLALPQSSSFPPVPLHLQFAGSPRTSSIILTPKTNGELAAMATNDEASGRKSPAGGLVYTFRVPAGANQDAWEEYLSTLPDETRGRLELVGTD</sequence>
<reference evidence="3" key="1">
    <citation type="journal article" date="2023" name="Mol. Phylogenet. Evol.">
        <title>Genome-scale phylogeny and comparative genomics of the fungal order Sordariales.</title>
        <authorList>
            <person name="Hensen N."/>
            <person name="Bonometti L."/>
            <person name="Westerberg I."/>
            <person name="Brannstrom I.O."/>
            <person name="Guillou S."/>
            <person name="Cros-Aarteil S."/>
            <person name="Calhoun S."/>
            <person name="Haridas S."/>
            <person name="Kuo A."/>
            <person name="Mondo S."/>
            <person name="Pangilinan J."/>
            <person name="Riley R."/>
            <person name="LaButti K."/>
            <person name="Andreopoulos B."/>
            <person name="Lipzen A."/>
            <person name="Chen C."/>
            <person name="Yan M."/>
            <person name="Daum C."/>
            <person name="Ng V."/>
            <person name="Clum A."/>
            <person name="Steindorff A."/>
            <person name="Ohm R.A."/>
            <person name="Martin F."/>
            <person name="Silar P."/>
            <person name="Natvig D.O."/>
            <person name="Lalanne C."/>
            <person name="Gautier V."/>
            <person name="Ament-Velasquez S.L."/>
            <person name="Kruys A."/>
            <person name="Hutchinson M.I."/>
            <person name="Powell A.J."/>
            <person name="Barry K."/>
            <person name="Miller A.N."/>
            <person name="Grigoriev I.V."/>
            <person name="Debuchy R."/>
            <person name="Gladieux P."/>
            <person name="Hiltunen Thoren M."/>
            <person name="Johannesson H."/>
        </authorList>
    </citation>
    <scope>NUCLEOTIDE SEQUENCE</scope>
    <source>
        <strain evidence="3">FGSC 1904</strain>
    </source>
</reference>
<evidence type="ECO:0000313" key="4">
    <source>
        <dbReference type="Proteomes" id="UP001281003"/>
    </source>
</evidence>
<dbReference type="InterPro" id="IPR001138">
    <property type="entry name" value="Zn2Cys6_DnaBD"/>
</dbReference>
<feature type="region of interest" description="Disordered" evidence="2">
    <location>
        <begin position="256"/>
        <end position="275"/>
    </location>
</feature>
<gene>
    <name evidence="3" type="ORF">B0T20DRAFT_393652</name>
</gene>
<dbReference type="Proteomes" id="UP001281003">
    <property type="component" value="Unassembled WGS sequence"/>
</dbReference>
<dbReference type="AlphaFoldDB" id="A0AAE0PDG0"/>
<proteinExistence type="predicted"/>
<comment type="caution">
    <text evidence="3">The sequence shown here is derived from an EMBL/GenBank/DDBJ whole genome shotgun (WGS) entry which is preliminary data.</text>
</comment>
<feature type="compositionally biased region" description="Polar residues" evidence="2">
    <location>
        <begin position="283"/>
        <end position="296"/>
    </location>
</feature>
<feature type="region of interest" description="Disordered" evidence="2">
    <location>
        <begin position="1"/>
        <end position="142"/>
    </location>
</feature>
<dbReference type="GO" id="GO:0000981">
    <property type="term" value="F:DNA-binding transcription factor activity, RNA polymerase II-specific"/>
    <property type="evidence" value="ECO:0007669"/>
    <property type="project" value="InterPro"/>
</dbReference>
<feature type="compositionally biased region" description="Basic and acidic residues" evidence="2">
    <location>
        <begin position="53"/>
        <end position="64"/>
    </location>
</feature>
<dbReference type="EMBL" id="JAUTDP010000007">
    <property type="protein sequence ID" value="KAK3397850.1"/>
    <property type="molecule type" value="Genomic_DNA"/>
</dbReference>
<keyword evidence="4" id="KW-1185">Reference proteome</keyword>
<dbReference type="GO" id="GO:0008270">
    <property type="term" value="F:zinc ion binding"/>
    <property type="evidence" value="ECO:0007669"/>
    <property type="project" value="InterPro"/>
</dbReference>
<dbReference type="CDD" id="cd00067">
    <property type="entry name" value="GAL4"/>
    <property type="match status" value="1"/>
</dbReference>
<feature type="region of interest" description="Disordered" evidence="2">
    <location>
        <begin position="180"/>
        <end position="201"/>
    </location>
</feature>
<feature type="region of interest" description="Disordered" evidence="2">
    <location>
        <begin position="280"/>
        <end position="337"/>
    </location>
</feature>
<feature type="compositionally biased region" description="Polar residues" evidence="2">
    <location>
        <begin position="312"/>
        <end position="337"/>
    </location>
</feature>
<name>A0AAE0PDG0_SORBR</name>
<feature type="compositionally biased region" description="Polar residues" evidence="2">
    <location>
        <begin position="1"/>
        <end position="20"/>
    </location>
</feature>
<reference evidence="3" key="2">
    <citation type="submission" date="2023-07" db="EMBL/GenBank/DDBJ databases">
        <authorList>
            <consortium name="Lawrence Berkeley National Laboratory"/>
            <person name="Haridas S."/>
            <person name="Hensen N."/>
            <person name="Bonometti L."/>
            <person name="Westerberg I."/>
            <person name="Brannstrom I.O."/>
            <person name="Guillou S."/>
            <person name="Cros-Aarteil S."/>
            <person name="Calhoun S."/>
            <person name="Kuo A."/>
            <person name="Mondo S."/>
            <person name="Pangilinan J."/>
            <person name="Riley R."/>
            <person name="LaButti K."/>
            <person name="Andreopoulos B."/>
            <person name="Lipzen A."/>
            <person name="Chen C."/>
            <person name="Yanf M."/>
            <person name="Daum C."/>
            <person name="Ng V."/>
            <person name="Clum A."/>
            <person name="Steindorff A."/>
            <person name="Ohm R."/>
            <person name="Martin F."/>
            <person name="Silar P."/>
            <person name="Natvig D."/>
            <person name="Lalanne C."/>
            <person name="Gautier V."/>
            <person name="Ament-velasquez S.L."/>
            <person name="Kruys A."/>
            <person name="Hutchinson M.I."/>
            <person name="Powell A.J."/>
            <person name="Barry K."/>
            <person name="Miller A.N."/>
            <person name="Grigoriev I.V."/>
            <person name="Debuchy R."/>
            <person name="Gladieux P."/>
            <person name="Thoren M.H."/>
            <person name="Johannesson H."/>
        </authorList>
    </citation>
    <scope>NUCLEOTIDE SEQUENCE</scope>
    <source>
        <strain evidence="3">FGSC 1904</strain>
    </source>
</reference>
<evidence type="ECO:0000256" key="2">
    <source>
        <dbReference type="SAM" id="MobiDB-lite"/>
    </source>
</evidence>